<accession>A0A9P5E196</accession>
<feature type="compositionally biased region" description="Low complexity" evidence="1">
    <location>
        <begin position="361"/>
        <end position="389"/>
    </location>
</feature>
<protein>
    <submittedName>
        <fullName evidence="2">Uncharacterized protein</fullName>
    </submittedName>
</protein>
<feature type="region of interest" description="Disordered" evidence="1">
    <location>
        <begin position="313"/>
        <end position="389"/>
    </location>
</feature>
<dbReference type="AlphaFoldDB" id="A0A9P5E196"/>
<feature type="compositionally biased region" description="Polar residues" evidence="1">
    <location>
        <begin position="317"/>
        <end position="327"/>
    </location>
</feature>
<evidence type="ECO:0000313" key="3">
    <source>
        <dbReference type="Proteomes" id="UP000730481"/>
    </source>
</evidence>
<keyword evidence="3" id="KW-1185">Reference proteome</keyword>
<name>A0A9P5E196_9HYPO</name>
<feature type="compositionally biased region" description="Low complexity" evidence="1">
    <location>
        <begin position="328"/>
        <end position="352"/>
    </location>
</feature>
<evidence type="ECO:0000313" key="2">
    <source>
        <dbReference type="EMBL" id="KAF4344801.1"/>
    </source>
</evidence>
<feature type="region of interest" description="Disordered" evidence="1">
    <location>
        <begin position="246"/>
        <end position="301"/>
    </location>
</feature>
<reference evidence="2" key="2">
    <citation type="submission" date="2020-02" db="EMBL/GenBank/DDBJ databases">
        <title>Identification and distribution of gene clusters putatively required for synthesis of sphingolipid metabolism inhibitors in phylogenetically diverse species of the filamentous fungus Fusarium.</title>
        <authorList>
            <person name="Kim H.-S."/>
            <person name="Busman M."/>
            <person name="Brown D.W."/>
            <person name="Divon H."/>
            <person name="Uhlig S."/>
            <person name="Proctor R.H."/>
        </authorList>
    </citation>
    <scope>NUCLEOTIDE SEQUENCE</scope>
    <source>
        <strain evidence="2">NRRL 25174</strain>
    </source>
</reference>
<gene>
    <name evidence="2" type="ORF">FBEOM_1231</name>
</gene>
<feature type="compositionally biased region" description="Polar residues" evidence="1">
    <location>
        <begin position="290"/>
        <end position="301"/>
    </location>
</feature>
<dbReference type="OrthoDB" id="3563678at2759"/>
<sequence>MKSCILVADLLRAAIASPEADLALEEADIQCVTFLSTYLVAIPSNDEPFTSIANAPNIEEEKTARFPIGPSFGLTFGRNTSIATTASVLRSSQIDDQTLLLPELVSESSTVGIPLSSNELLTSQPEPQASSLDQTTVAASRTTGIVEPEGQTVIFLISLPEDDPERSEDYKELDSQGTPPSDAITKGFASAGTSLTFVNDELPNGKAGFLSQRQNERLVGVHDSSSTALAMTTFQESDIEATITTEQEELASSVLPAESTSSFTDGSKTPSPSSSGIESPSPSEETSATLQLDPTSSQEPLSISDDISIAATSSATEDLTSETSQPVELTTTTDEDLTSLTPLETSSEETTTIAVGDTTEETTSYGTNTNISTTSEDTTSIETPTTADPPTNTVDACVACIASSGGSPPLDDRIEDCEDFNRVTISPYIIKQTILSKRWEYVGIFMLSATGLNSRLQPRTVAPLPRMCWMAQYWPVQHYLPC</sequence>
<reference evidence="2" key="1">
    <citation type="journal article" date="2017" name="Mycologia">
        <title>Fusarium algeriense, sp. nov., a novel toxigenic crown rot pathogen of durum wheat from Algeria is nested in the Fusarium burgessii species complex.</title>
        <authorList>
            <person name="Laraba I."/>
            <person name="Keddad A."/>
            <person name="Boureghda H."/>
            <person name="Abdallah N."/>
            <person name="Vaughan M.M."/>
            <person name="Proctor R.H."/>
            <person name="Busman M."/>
            <person name="O'Donnell K."/>
        </authorList>
    </citation>
    <scope>NUCLEOTIDE SEQUENCE</scope>
    <source>
        <strain evidence="2">NRRL 25174</strain>
    </source>
</reference>
<evidence type="ECO:0000256" key="1">
    <source>
        <dbReference type="SAM" id="MobiDB-lite"/>
    </source>
</evidence>
<feature type="region of interest" description="Disordered" evidence="1">
    <location>
        <begin position="160"/>
        <end position="187"/>
    </location>
</feature>
<organism evidence="2 3">
    <name type="scientific">Fusarium beomiforme</name>
    <dbReference type="NCBI Taxonomy" id="44412"/>
    <lineage>
        <taxon>Eukaryota</taxon>
        <taxon>Fungi</taxon>
        <taxon>Dikarya</taxon>
        <taxon>Ascomycota</taxon>
        <taxon>Pezizomycotina</taxon>
        <taxon>Sordariomycetes</taxon>
        <taxon>Hypocreomycetidae</taxon>
        <taxon>Hypocreales</taxon>
        <taxon>Nectriaceae</taxon>
        <taxon>Fusarium</taxon>
        <taxon>Fusarium burgessii species complex</taxon>
    </lineage>
</organism>
<feature type="compositionally biased region" description="Low complexity" evidence="1">
    <location>
        <begin position="267"/>
        <end position="289"/>
    </location>
</feature>
<comment type="caution">
    <text evidence="2">The sequence shown here is derived from an EMBL/GenBank/DDBJ whole genome shotgun (WGS) entry which is preliminary data.</text>
</comment>
<proteinExistence type="predicted"/>
<dbReference type="Proteomes" id="UP000730481">
    <property type="component" value="Unassembled WGS sequence"/>
</dbReference>
<dbReference type="EMBL" id="PVQB02000038">
    <property type="protein sequence ID" value="KAF4344801.1"/>
    <property type="molecule type" value="Genomic_DNA"/>
</dbReference>